<dbReference type="OrthoDB" id="1696092at2"/>
<dbReference type="Pfam" id="PF06605">
    <property type="entry name" value="Prophage_tail"/>
    <property type="match status" value="1"/>
</dbReference>
<dbReference type="InterPro" id="IPR010572">
    <property type="entry name" value="Tail_dom"/>
</dbReference>
<reference evidence="4 5" key="1">
    <citation type="submission" date="2016-10" db="EMBL/GenBank/DDBJ databases">
        <authorList>
            <person name="de Groot N.N."/>
        </authorList>
    </citation>
    <scope>NUCLEOTIDE SEQUENCE [LARGE SCALE GENOMIC DNA]</scope>
    <source>
        <strain evidence="4 5">DSM 17074</strain>
    </source>
</reference>
<evidence type="ECO:0000313" key="6">
    <source>
        <dbReference type="Proteomes" id="UP000321773"/>
    </source>
</evidence>
<evidence type="ECO:0000313" key="3">
    <source>
        <dbReference type="EMBL" id="GEM04089.1"/>
    </source>
</evidence>
<feature type="domain" description="Tail spike" evidence="2">
    <location>
        <begin position="103"/>
        <end position="306"/>
    </location>
</feature>
<name>A0A1I6SHX5_9BACI</name>
<protein>
    <submittedName>
        <fullName evidence="4">Phage minor structural protein, N-terminal region</fullName>
    </submittedName>
</protein>
<keyword evidence="6" id="KW-1185">Reference proteome</keyword>
<dbReference type="RefSeq" id="WP_089853953.1">
    <property type="nucleotide sequence ID" value="NZ_FPAI01000009.1"/>
</dbReference>
<dbReference type="AlphaFoldDB" id="A0A1I6SHX5"/>
<dbReference type="STRING" id="306541.SAMN05421668_10965"/>
<dbReference type="InterPro" id="IPR007119">
    <property type="entry name" value="Phage_tail_spike_N"/>
</dbReference>
<dbReference type="EMBL" id="FPAI01000009">
    <property type="protein sequence ID" value="SFS76556.1"/>
    <property type="molecule type" value="Genomic_DNA"/>
</dbReference>
<feature type="compositionally biased region" description="Gly residues" evidence="1">
    <location>
        <begin position="422"/>
        <end position="446"/>
    </location>
</feature>
<reference evidence="3 6" key="2">
    <citation type="submission" date="2019-07" db="EMBL/GenBank/DDBJ databases">
        <title>Whole genome shotgun sequence of Halolactibacillus miurensis NBRC 100873.</title>
        <authorList>
            <person name="Hosoyama A."/>
            <person name="Uohara A."/>
            <person name="Ohji S."/>
            <person name="Ichikawa N."/>
        </authorList>
    </citation>
    <scope>NUCLEOTIDE SEQUENCE [LARGE SCALE GENOMIC DNA]</scope>
    <source>
        <strain evidence="3 6">NBRC 100873</strain>
    </source>
</reference>
<dbReference type="Proteomes" id="UP000199139">
    <property type="component" value="Unassembled WGS sequence"/>
</dbReference>
<dbReference type="NCBIfam" id="TIGR01665">
    <property type="entry name" value="put_anti_recept"/>
    <property type="match status" value="1"/>
</dbReference>
<evidence type="ECO:0000313" key="5">
    <source>
        <dbReference type="Proteomes" id="UP000199139"/>
    </source>
</evidence>
<evidence type="ECO:0000259" key="2">
    <source>
        <dbReference type="Pfam" id="PF06605"/>
    </source>
</evidence>
<gene>
    <name evidence="3" type="ORF">HMI01_10770</name>
    <name evidence="4" type="ORF">SAMN05421668_10965</name>
</gene>
<proteinExistence type="predicted"/>
<dbReference type="Proteomes" id="UP000321773">
    <property type="component" value="Unassembled WGS sequence"/>
</dbReference>
<sequence length="611" mass="68161">MLIVKDSDMKELGILKNAKNVGVELRTNEVSTASFTLPANDSKNDLCTHFNFVDFYGKSGRFYGTFRIMPRSTRKNSNTNEITYSCEHVFATLLDDIMDGYHQFTNWTTTEVLEYILSLQDVQNFVLGTVDFTKYFHYSFENENGLLAPILSIPQPFNEPYEFTFDTSVYPWKLNLISSSSEVKSEIREGKNLIDFEEYSNPEEIVNYIIPKGSGEGVNQLTIADVNNGSRFLYDQDSIDLYGKKKYIWIDKRFDDAQALKDSAQSLLDQWKQPKLSFPCTSADLSVLKGEAKNLLNTVTRIYVGDTIHEARLINERRPDILLNEHNVSYDVNSRLDDIATTQTDLKRKQQVNEAYSQGATNIMVVPAQDNADSTHPLVIPFVIDDDVVNVNTCELWLRTKAFRAYSEATGGGGATVKSTSSGGGTSTSTSSGGGTSKSTSSGGGSVQSSGLANGWETTLIPYVTGDDFPYFDSPHKHGVTIDLADFQHHHTTDLPAHTHDFDVPNHTHDFAVPAHTHDIDLPDHTHDINHGIYELNETPSNVTIKVDGNTVSFSGTSGDRIDLIDYIGKDSDGKITRGRHEIELLPNDLARIEAELIFRVFIRSHIGGNY</sequence>
<feature type="region of interest" description="Disordered" evidence="1">
    <location>
        <begin position="409"/>
        <end position="451"/>
    </location>
</feature>
<accession>A0A1I6SHX5</accession>
<dbReference type="EMBL" id="BJWJ01000008">
    <property type="protein sequence ID" value="GEM04089.1"/>
    <property type="molecule type" value="Genomic_DNA"/>
</dbReference>
<evidence type="ECO:0000256" key="1">
    <source>
        <dbReference type="SAM" id="MobiDB-lite"/>
    </source>
</evidence>
<organism evidence="4 5">
    <name type="scientific">Halolactibacillus miurensis</name>
    <dbReference type="NCBI Taxonomy" id="306541"/>
    <lineage>
        <taxon>Bacteria</taxon>
        <taxon>Bacillati</taxon>
        <taxon>Bacillota</taxon>
        <taxon>Bacilli</taxon>
        <taxon>Bacillales</taxon>
        <taxon>Bacillaceae</taxon>
        <taxon>Halolactibacillus</taxon>
    </lineage>
</organism>
<evidence type="ECO:0000313" key="4">
    <source>
        <dbReference type="EMBL" id="SFS76556.1"/>
    </source>
</evidence>